<feature type="compositionally biased region" description="Polar residues" evidence="1">
    <location>
        <begin position="532"/>
        <end position="542"/>
    </location>
</feature>
<dbReference type="AlphaFoldDB" id="A0A813IJ76"/>
<feature type="compositionally biased region" description="Low complexity" evidence="1">
    <location>
        <begin position="326"/>
        <end position="346"/>
    </location>
</feature>
<gene>
    <name evidence="2" type="ORF">PGLA2088_LOCUS10810</name>
</gene>
<accession>A0A813IJ76</accession>
<sequence>MLAGPLPDPAQLKQELCWVQVRPPASEKIAASGDWHIWPHMQSKENWKQTMGAKATEVEAFLEQRKVWVDTCEVCSRVGRGMRGGMGAHVGGPHHFKDLGRMLADGVDVGQARRDFWQQWNIPRGALRFNHVDGVVEMWKGDPPAPTQAAAAAVGAAGALLPVSHQLVVSGAMPQGDLSLDQCPEPNRWTKLGEAIGMPTQIDGDFNSCPFLASKSQWKQASALPALRVEKFLHAKNIYPQCMLCPTGVGFAVHVPAEKHMKKLCENLHEGIPLREVAAQFWQVWRVSGGAIRYNHLHGTVELCKGEPPAGQAALPGLPIQPPAQGCPQPQLQLQLQQQASGPEQPGVSDPSALSEENVWCLIRPRASMPTSVGGDCEAYPHYASRTTFKAAMTPAATEIVKILGRQPIAIDPECKVCERCRGYEEHLGADKHYRAVYEKLNGKGAVEPLRELMWQQWRIRGGWVRINEFDGEIEMSRGDPEPGEARLPSSAMVQTWTILQLLFVAVSAAYESCWLDGSECELSLRQLRVKTSSVPTSQASQELDPVPADLDEKEGPEDSLDKLDQNNTLTDERDLELTDLPLPGGWGEAASAEEHLKILMDYYPPPRRSGYCGGGIYFATSPEATGRKAIGPDSQKGFILKATVKLGKVKQMGSQCDRSMSGGQLKGSGFDSIHFNPGDGDEYVVYSSSNVISQVEAKAPSIEAALQAAKMPNESWACKVCNGRSMMAGVKQHLLSASHMRLVAVAAGFTGATLGADEPRPVEQVFKSATGQQLTLDHLNLELKETLSGTGTGDMSAGPVAMARWHESQEQWERKLHRQRGVFFWECSNTQWFFEDEPKCWRKGFEGGRAYWQHDVTNERFFEPEPSKEKVQQWF</sequence>
<evidence type="ECO:0000313" key="3">
    <source>
        <dbReference type="Proteomes" id="UP000626109"/>
    </source>
</evidence>
<evidence type="ECO:0000313" key="2">
    <source>
        <dbReference type="EMBL" id="CAE8654112.1"/>
    </source>
</evidence>
<protein>
    <submittedName>
        <fullName evidence="2">Uncharacterized protein</fullName>
    </submittedName>
</protein>
<reference evidence="2" key="1">
    <citation type="submission" date="2021-02" db="EMBL/GenBank/DDBJ databases">
        <authorList>
            <person name="Dougan E. K."/>
            <person name="Rhodes N."/>
            <person name="Thang M."/>
            <person name="Chan C."/>
        </authorList>
    </citation>
    <scope>NUCLEOTIDE SEQUENCE</scope>
</reference>
<feature type="region of interest" description="Disordered" evidence="1">
    <location>
        <begin position="326"/>
        <end position="353"/>
    </location>
</feature>
<feature type="compositionally biased region" description="Acidic residues" evidence="1">
    <location>
        <begin position="550"/>
        <end position="559"/>
    </location>
</feature>
<dbReference type="Proteomes" id="UP000626109">
    <property type="component" value="Unassembled WGS sequence"/>
</dbReference>
<evidence type="ECO:0000256" key="1">
    <source>
        <dbReference type="SAM" id="MobiDB-lite"/>
    </source>
</evidence>
<organism evidence="2 3">
    <name type="scientific">Polarella glacialis</name>
    <name type="common">Dinoflagellate</name>
    <dbReference type="NCBI Taxonomy" id="89957"/>
    <lineage>
        <taxon>Eukaryota</taxon>
        <taxon>Sar</taxon>
        <taxon>Alveolata</taxon>
        <taxon>Dinophyceae</taxon>
        <taxon>Suessiales</taxon>
        <taxon>Suessiaceae</taxon>
        <taxon>Polarella</taxon>
    </lineage>
</organism>
<feature type="compositionally biased region" description="Basic and acidic residues" evidence="1">
    <location>
        <begin position="560"/>
        <end position="571"/>
    </location>
</feature>
<comment type="caution">
    <text evidence="2">The sequence shown here is derived from an EMBL/GenBank/DDBJ whole genome shotgun (WGS) entry which is preliminary data.</text>
</comment>
<feature type="region of interest" description="Disordered" evidence="1">
    <location>
        <begin position="532"/>
        <end position="571"/>
    </location>
</feature>
<dbReference type="Gene3D" id="3.90.228.10">
    <property type="match status" value="1"/>
</dbReference>
<proteinExistence type="predicted"/>
<name>A0A813IJ76_POLGL</name>
<dbReference type="EMBL" id="CAJNNW010012243">
    <property type="protein sequence ID" value="CAE8654112.1"/>
    <property type="molecule type" value="Genomic_DNA"/>
</dbReference>